<evidence type="ECO:0000256" key="1">
    <source>
        <dbReference type="ARBA" id="ARBA00006817"/>
    </source>
</evidence>
<feature type="domain" description="Activator of Hsp90 ATPase homologue 1/2-like C-terminal" evidence="2">
    <location>
        <begin position="13"/>
        <end position="147"/>
    </location>
</feature>
<proteinExistence type="inferred from homology"/>
<gene>
    <name evidence="3" type="ORF">A6K24_13390</name>
</gene>
<evidence type="ECO:0000259" key="2">
    <source>
        <dbReference type="Pfam" id="PF08327"/>
    </source>
</evidence>
<organism evidence="3 4">
    <name type="scientific">Metabacillus litoralis</name>
    <dbReference type="NCBI Taxonomy" id="152268"/>
    <lineage>
        <taxon>Bacteria</taxon>
        <taxon>Bacillati</taxon>
        <taxon>Bacillota</taxon>
        <taxon>Bacilli</taxon>
        <taxon>Bacillales</taxon>
        <taxon>Bacillaceae</taxon>
        <taxon>Metabacillus</taxon>
    </lineage>
</organism>
<protein>
    <recommendedName>
        <fullName evidence="2">Activator of Hsp90 ATPase homologue 1/2-like C-terminal domain-containing protein</fullName>
    </recommendedName>
</protein>
<evidence type="ECO:0000313" key="3">
    <source>
        <dbReference type="EMBL" id="OAS82049.1"/>
    </source>
</evidence>
<dbReference type="Gene3D" id="3.30.530.20">
    <property type="match status" value="1"/>
</dbReference>
<dbReference type="SUPFAM" id="SSF55961">
    <property type="entry name" value="Bet v1-like"/>
    <property type="match status" value="1"/>
</dbReference>
<dbReference type="RefSeq" id="WP_066340439.1">
    <property type="nucleotide sequence ID" value="NZ_LWSG01000046.1"/>
</dbReference>
<evidence type="ECO:0000313" key="4">
    <source>
        <dbReference type="Proteomes" id="UP000078534"/>
    </source>
</evidence>
<keyword evidence="4" id="KW-1185">Reference proteome</keyword>
<comment type="similarity">
    <text evidence="1">Belongs to the AHA1 family.</text>
</comment>
<dbReference type="AlphaFoldDB" id="A0A179SM71"/>
<name>A0A179SM71_9BACI</name>
<dbReference type="InterPro" id="IPR013538">
    <property type="entry name" value="ASHA1/2-like_C"/>
</dbReference>
<reference evidence="4" key="1">
    <citation type="submission" date="2016-04" db="EMBL/GenBank/DDBJ databases">
        <authorList>
            <person name="Lyu Z."/>
            <person name="Lyu W."/>
        </authorList>
    </citation>
    <scope>NUCLEOTIDE SEQUENCE [LARGE SCALE GENOMIC DNA]</scope>
    <source>
        <strain evidence="4">C44</strain>
    </source>
</reference>
<dbReference type="EMBL" id="LWSG01000046">
    <property type="protein sequence ID" value="OAS82049.1"/>
    <property type="molecule type" value="Genomic_DNA"/>
</dbReference>
<dbReference type="Proteomes" id="UP000078534">
    <property type="component" value="Unassembled WGS sequence"/>
</dbReference>
<comment type="caution">
    <text evidence="3">The sequence shown here is derived from an EMBL/GenBank/DDBJ whole genome shotgun (WGS) entry which is preliminary data.</text>
</comment>
<sequence>MEKLFVDESIVINASSAKVWEALTNRIYSDKWATEFSSGGPQFSIESDWNLGSPVLWKGQDGTVIVEGNVTALKPHKILRFTVFDVRSSERPAVTEEDGITFKLSEQDGKTTLHILQGDFSVMNDGEKYRDLSTEIWEKVLPKVKSMAEQINNRIT</sequence>
<accession>A0A179SM71</accession>
<dbReference type="InterPro" id="IPR023393">
    <property type="entry name" value="START-like_dom_sf"/>
</dbReference>
<dbReference type="Pfam" id="PF08327">
    <property type="entry name" value="AHSA1"/>
    <property type="match status" value="1"/>
</dbReference>